<dbReference type="InterPro" id="IPR050083">
    <property type="entry name" value="HtpX_protease"/>
</dbReference>
<dbReference type="HAMAP" id="MF_00188">
    <property type="entry name" value="Pept_M48_protease_HtpX"/>
    <property type="match status" value="1"/>
</dbReference>
<evidence type="ECO:0000256" key="9">
    <source>
        <dbReference type="ARBA" id="ARBA00022989"/>
    </source>
</evidence>
<evidence type="ECO:0000256" key="12">
    <source>
        <dbReference type="HAMAP-Rule" id="MF_00188"/>
    </source>
</evidence>
<proteinExistence type="inferred from homology"/>
<keyword evidence="4 12" id="KW-0645">Protease</keyword>
<keyword evidence="9 12" id="KW-1133">Transmembrane helix</keyword>
<dbReference type="PANTHER" id="PTHR43221">
    <property type="entry name" value="PROTEASE HTPX"/>
    <property type="match status" value="1"/>
</dbReference>
<comment type="subcellular location">
    <subcellularLocation>
        <location evidence="1 12">Cell membrane</location>
        <topology evidence="1 12">Multi-pass membrane protein</topology>
    </subcellularLocation>
</comment>
<dbReference type="Proteomes" id="UP000190027">
    <property type="component" value="Unassembled WGS sequence"/>
</dbReference>
<dbReference type="PANTHER" id="PTHR43221:SF1">
    <property type="entry name" value="PROTEASE HTPX"/>
    <property type="match status" value="1"/>
</dbReference>
<dbReference type="InterPro" id="IPR001915">
    <property type="entry name" value="Peptidase_M48"/>
</dbReference>
<evidence type="ECO:0000256" key="5">
    <source>
        <dbReference type="ARBA" id="ARBA00022692"/>
    </source>
</evidence>
<feature type="binding site" evidence="12">
    <location>
        <position position="135"/>
    </location>
    <ligand>
        <name>Zn(2+)</name>
        <dbReference type="ChEBI" id="CHEBI:29105"/>
        <note>catalytic</note>
    </ligand>
</feature>
<keyword evidence="11 12" id="KW-0472">Membrane</keyword>
<dbReference type="InterPro" id="IPR022919">
    <property type="entry name" value="Pept_M48_protease_HtpX"/>
</dbReference>
<keyword evidence="10 12" id="KW-0482">Metalloprotease</keyword>
<feature type="binding site" evidence="12">
    <location>
        <position position="204"/>
    </location>
    <ligand>
        <name>Zn(2+)</name>
        <dbReference type="ChEBI" id="CHEBI:29105"/>
        <note>catalytic</note>
    </ligand>
</feature>
<protein>
    <recommendedName>
        <fullName evidence="12">Protease HtpX homolog</fullName>
        <ecNumber evidence="12">3.4.24.-</ecNumber>
    </recommendedName>
</protein>
<dbReference type="AlphaFoldDB" id="A0A1T4W5K5"/>
<evidence type="ECO:0000313" key="14">
    <source>
        <dbReference type="EMBL" id="SKA72523.1"/>
    </source>
</evidence>
<comment type="cofactor">
    <cofactor evidence="12">
        <name>Zn(2+)</name>
        <dbReference type="ChEBI" id="CHEBI:29105"/>
    </cofactor>
    <text evidence="12">Binds 1 zinc ion per subunit.</text>
</comment>
<dbReference type="NCBIfam" id="NF002826">
    <property type="entry name" value="PRK03001.1"/>
    <property type="match status" value="1"/>
</dbReference>
<evidence type="ECO:0000313" key="15">
    <source>
        <dbReference type="Proteomes" id="UP000190027"/>
    </source>
</evidence>
<comment type="similarity">
    <text evidence="2 12">Belongs to the peptidase M48B family.</text>
</comment>
<dbReference type="EC" id="3.4.24.-" evidence="12"/>
<evidence type="ECO:0000256" key="8">
    <source>
        <dbReference type="ARBA" id="ARBA00022833"/>
    </source>
</evidence>
<sequence length="281" mass="30015">MSSQIKTLILLAALSAIILFLGAAMGGRAGLIFAMILALGMNFFSYWYSDKVVLRMYRAQILEPHEAPQLHAIVEDLARNAGIPKPRVALIPQDSPNAFATGRNPENAVVAVTSGILRLLTQDELRGVLAHEMGHVANRDILIQSVSAVLATAIMFVASMMRFAAFFGGGDDDEGANPLAAILLSILAPVAATLIQMAISRSREYLADETGAKLCGSPLSLASALAKLQQGAEQRPLQGSPATENMFIVNPLSGRSLAGLFSTHPPVEERIARLKDMARRS</sequence>
<feature type="domain" description="Peptidase M48" evidence="13">
    <location>
        <begin position="64"/>
        <end position="277"/>
    </location>
</feature>
<dbReference type="GO" id="GO:0006508">
    <property type="term" value="P:proteolysis"/>
    <property type="evidence" value="ECO:0007669"/>
    <property type="project" value="UniProtKB-KW"/>
</dbReference>
<feature type="active site" evidence="12">
    <location>
        <position position="132"/>
    </location>
</feature>
<evidence type="ECO:0000256" key="6">
    <source>
        <dbReference type="ARBA" id="ARBA00022723"/>
    </source>
</evidence>
<evidence type="ECO:0000256" key="3">
    <source>
        <dbReference type="ARBA" id="ARBA00022475"/>
    </source>
</evidence>
<dbReference type="GO" id="GO:0008270">
    <property type="term" value="F:zinc ion binding"/>
    <property type="evidence" value="ECO:0007669"/>
    <property type="project" value="UniProtKB-UniRule"/>
</dbReference>
<evidence type="ECO:0000259" key="13">
    <source>
        <dbReference type="Pfam" id="PF01435"/>
    </source>
</evidence>
<evidence type="ECO:0000256" key="2">
    <source>
        <dbReference type="ARBA" id="ARBA00009779"/>
    </source>
</evidence>
<keyword evidence="14" id="KW-0346">Stress response</keyword>
<name>A0A1T4W5K5_9BACT</name>
<evidence type="ECO:0000256" key="11">
    <source>
        <dbReference type="ARBA" id="ARBA00023136"/>
    </source>
</evidence>
<keyword evidence="5 12" id="KW-0812">Transmembrane</keyword>
<evidence type="ECO:0000256" key="10">
    <source>
        <dbReference type="ARBA" id="ARBA00023049"/>
    </source>
</evidence>
<gene>
    <name evidence="12" type="primary">htpX</name>
    <name evidence="14" type="ORF">SAMN02745704_00422</name>
</gene>
<reference evidence="14 15" key="1">
    <citation type="submission" date="2017-02" db="EMBL/GenBank/DDBJ databases">
        <authorList>
            <person name="Peterson S.W."/>
        </authorList>
    </citation>
    <scope>NUCLEOTIDE SEQUENCE [LARGE SCALE GENOMIC DNA]</scope>
    <source>
        <strain evidence="14 15">DSM 16080</strain>
    </source>
</reference>
<dbReference type="Gene3D" id="3.30.2010.10">
    <property type="entry name" value="Metalloproteases ('zincins'), catalytic domain"/>
    <property type="match status" value="1"/>
</dbReference>
<dbReference type="RefSeq" id="WP_078715987.1">
    <property type="nucleotide sequence ID" value="NZ_FUYC01000001.1"/>
</dbReference>
<keyword evidence="7 12" id="KW-0378">Hydrolase</keyword>
<dbReference type="GO" id="GO:0004222">
    <property type="term" value="F:metalloendopeptidase activity"/>
    <property type="evidence" value="ECO:0007669"/>
    <property type="project" value="UniProtKB-UniRule"/>
</dbReference>
<keyword evidence="15" id="KW-1185">Reference proteome</keyword>
<feature type="transmembrane region" description="Helical" evidence="12">
    <location>
        <begin position="141"/>
        <end position="167"/>
    </location>
</feature>
<keyword evidence="6 12" id="KW-0479">Metal-binding</keyword>
<feature type="transmembrane region" description="Helical" evidence="12">
    <location>
        <begin position="31"/>
        <end position="48"/>
    </location>
</feature>
<dbReference type="Pfam" id="PF01435">
    <property type="entry name" value="Peptidase_M48"/>
    <property type="match status" value="1"/>
</dbReference>
<dbReference type="GO" id="GO:0005886">
    <property type="term" value="C:plasma membrane"/>
    <property type="evidence" value="ECO:0007669"/>
    <property type="project" value="UniProtKB-SubCell"/>
</dbReference>
<evidence type="ECO:0000256" key="4">
    <source>
        <dbReference type="ARBA" id="ARBA00022670"/>
    </source>
</evidence>
<keyword evidence="3 12" id="KW-1003">Cell membrane</keyword>
<dbReference type="OrthoDB" id="15218at2"/>
<dbReference type="CDD" id="cd07336">
    <property type="entry name" value="M48B_HtpX_like"/>
    <property type="match status" value="1"/>
</dbReference>
<dbReference type="STRING" id="1121449.SAMN02745704_00422"/>
<dbReference type="EMBL" id="FUYC01000001">
    <property type="protein sequence ID" value="SKA72523.1"/>
    <property type="molecule type" value="Genomic_DNA"/>
</dbReference>
<evidence type="ECO:0000256" key="1">
    <source>
        <dbReference type="ARBA" id="ARBA00004651"/>
    </source>
</evidence>
<feature type="transmembrane region" description="Helical" evidence="12">
    <location>
        <begin position="179"/>
        <end position="199"/>
    </location>
</feature>
<organism evidence="14 15">
    <name type="scientific">Paucidesulfovibrio gracilis DSM 16080</name>
    <dbReference type="NCBI Taxonomy" id="1121449"/>
    <lineage>
        <taxon>Bacteria</taxon>
        <taxon>Pseudomonadati</taxon>
        <taxon>Thermodesulfobacteriota</taxon>
        <taxon>Desulfovibrionia</taxon>
        <taxon>Desulfovibrionales</taxon>
        <taxon>Desulfovibrionaceae</taxon>
        <taxon>Paucidesulfovibrio</taxon>
    </lineage>
</organism>
<feature type="transmembrane region" description="Helical" evidence="12">
    <location>
        <begin position="7"/>
        <end position="25"/>
    </location>
</feature>
<keyword evidence="8 12" id="KW-0862">Zinc</keyword>
<evidence type="ECO:0000256" key="7">
    <source>
        <dbReference type="ARBA" id="ARBA00022801"/>
    </source>
</evidence>
<feature type="binding site" evidence="12">
    <location>
        <position position="131"/>
    </location>
    <ligand>
        <name>Zn(2+)</name>
        <dbReference type="ChEBI" id="CHEBI:29105"/>
        <note>catalytic</note>
    </ligand>
</feature>
<accession>A0A1T4W5K5</accession>